<dbReference type="AlphaFoldDB" id="A0A9Q0W255"/>
<keyword evidence="2" id="KW-1133">Transmembrane helix</keyword>
<reference evidence="3" key="2">
    <citation type="journal article" date="2023" name="Int. J. Mol. Sci.">
        <title>De Novo Assembly and Annotation of 11 Diverse Shrub Willow (Salix) Genomes Reveals Novel Gene Organization in Sex-Linked Regions.</title>
        <authorList>
            <person name="Hyden B."/>
            <person name="Feng K."/>
            <person name="Yates T.B."/>
            <person name="Jawdy S."/>
            <person name="Cereghino C."/>
            <person name="Smart L.B."/>
            <person name="Muchero W."/>
        </authorList>
    </citation>
    <scope>NUCLEOTIDE SEQUENCE</scope>
    <source>
        <tissue evidence="3">Shoot tip</tissue>
    </source>
</reference>
<feature type="region of interest" description="Disordered" evidence="1">
    <location>
        <begin position="45"/>
        <end position="67"/>
    </location>
</feature>
<reference evidence="3" key="1">
    <citation type="submission" date="2022-11" db="EMBL/GenBank/DDBJ databases">
        <authorList>
            <person name="Hyden B.L."/>
            <person name="Feng K."/>
            <person name="Yates T."/>
            <person name="Jawdy S."/>
            <person name="Smart L.B."/>
            <person name="Muchero W."/>
        </authorList>
    </citation>
    <scope>NUCLEOTIDE SEQUENCE</scope>
    <source>
        <tissue evidence="3">Shoot tip</tissue>
    </source>
</reference>
<protein>
    <submittedName>
        <fullName evidence="3">XANTHINE/URACIL PERMEASE C887.17-RELATED</fullName>
    </submittedName>
</protein>
<evidence type="ECO:0000256" key="2">
    <source>
        <dbReference type="SAM" id="Phobius"/>
    </source>
</evidence>
<keyword evidence="4" id="KW-1185">Reference proteome</keyword>
<organism evidence="3 4">
    <name type="scientific">Salix koriyanagi</name>
    <dbReference type="NCBI Taxonomy" id="2511006"/>
    <lineage>
        <taxon>Eukaryota</taxon>
        <taxon>Viridiplantae</taxon>
        <taxon>Streptophyta</taxon>
        <taxon>Embryophyta</taxon>
        <taxon>Tracheophyta</taxon>
        <taxon>Spermatophyta</taxon>
        <taxon>Magnoliopsida</taxon>
        <taxon>eudicotyledons</taxon>
        <taxon>Gunneridae</taxon>
        <taxon>Pentapetalae</taxon>
        <taxon>rosids</taxon>
        <taxon>fabids</taxon>
        <taxon>Malpighiales</taxon>
        <taxon>Salicaceae</taxon>
        <taxon>Saliceae</taxon>
        <taxon>Salix</taxon>
    </lineage>
</organism>
<name>A0A9Q0W255_9ROSI</name>
<gene>
    <name evidence="3" type="ORF">OIU74_026860</name>
</gene>
<dbReference type="EMBL" id="JAPFFM010000007">
    <property type="protein sequence ID" value="KAJ6757675.1"/>
    <property type="molecule type" value="Genomic_DNA"/>
</dbReference>
<evidence type="ECO:0000313" key="4">
    <source>
        <dbReference type="Proteomes" id="UP001151752"/>
    </source>
</evidence>
<keyword evidence="2" id="KW-0472">Membrane</keyword>
<evidence type="ECO:0000256" key="1">
    <source>
        <dbReference type="SAM" id="MobiDB-lite"/>
    </source>
</evidence>
<keyword evidence="2" id="KW-0812">Transmembrane</keyword>
<proteinExistence type="predicted"/>
<accession>A0A9Q0W255</accession>
<evidence type="ECO:0000313" key="3">
    <source>
        <dbReference type="EMBL" id="KAJ6757675.1"/>
    </source>
</evidence>
<comment type="caution">
    <text evidence="3">The sequence shown here is derived from an EMBL/GenBank/DDBJ whole genome shotgun (WGS) entry which is preliminary data.</text>
</comment>
<feature type="transmembrane region" description="Helical" evidence="2">
    <location>
        <begin position="6"/>
        <end position="24"/>
    </location>
</feature>
<dbReference type="Proteomes" id="UP001151752">
    <property type="component" value="Chromosome 13"/>
</dbReference>
<sequence>MPLTYSIAYGLIGGIGTYIVLHVWDWGEECLVRFGVVNKRDGGGVNGVHDDHQAPQNGSVKSPEIPV</sequence>